<dbReference type="PANTHER" id="PTHR12299">
    <property type="entry name" value="HYALURONIC ACID-BINDING PROTEIN 4"/>
    <property type="match status" value="1"/>
</dbReference>
<organism evidence="2 3">
    <name type="scientific">Meloidogyne hapla</name>
    <name type="common">Root-knot nematode worm</name>
    <dbReference type="NCBI Taxonomy" id="6305"/>
    <lineage>
        <taxon>Eukaryota</taxon>
        <taxon>Metazoa</taxon>
        <taxon>Ecdysozoa</taxon>
        <taxon>Nematoda</taxon>
        <taxon>Chromadorea</taxon>
        <taxon>Rhabditida</taxon>
        <taxon>Tylenchina</taxon>
        <taxon>Tylenchomorpha</taxon>
        <taxon>Tylenchoidea</taxon>
        <taxon>Meloidogynidae</taxon>
        <taxon>Meloidogyninae</taxon>
        <taxon>Meloidogyne</taxon>
    </lineage>
</organism>
<feature type="region of interest" description="Disordered" evidence="1">
    <location>
        <begin position="342"/>
        <end position="409"/>
    </location>
</feature>
<dbReference type="InterPro" id="IPR039764">
    <property type="entry name" value="HABP4/SERBP1-like"/>
</dbReference>
<dbReference type="Proteomes" id="UP000095281">
    <property type="component" value="Unplaced"/>
</dbReference>
<dbReference type="WBParaSite" id="MhA1_Contig253.frz3.gene39">
    <property type="protein sequence ID" value="MhA1_Contig253.frz3.gene39"/>
    <property type="gene ID" value="MhA1_Contig253.frz3.gene39"/>
</dbReference>
<dbReference type="GO" id="GO:0003723">
    <property type="term" value="F:RNA binding"/>
    <property type="evidence" value="ECO:0007669"/>
    <property type="project" value="InterPro"/>
</dbReference>
<feature type="compositionally biased region" description="Polar residues" evidence="1">
    <location>
        <begin position="90"/>
        <end position="116"/>
    </location>
</feature>
<dbReference type="GO" id="GO:0005634">
    <property type="term" value="C:nucleus"/>
    <property type="evidence" value="ECO:0007669"/>
    <property type="project" value="TreeGrafter"/>
</dbReference>
<feature type="compositionally biased region" description="Basic residues" evidence="1">
    <location>
        <begin position="175"/>
        <end position="186"/>
    </location>
</feature>
<feature type="compositionally biased region" description="Basic and acidic residues" evidence="1">
    <location>
        <begin position="219"/>
        <end position="229"/>
    </location>
</feature>
<proteinExistence type="predicted"/>
<feature type="region of interest" description="Disordered" evidence="1">
    <location>
        <begin position="63"/>
        <end position="259"/>
    </location>
</feature>
<feature type="compositionally biased region" description="Basic and acidic residues" evidence="1">
    <location>
        <begin position="236"/>
        <end position="245"/>
    </location>
</feature>
<reference evidence="3" key="1">
    <citation type="submission" date="2016-11" db="UniProtKB">
        <authorList>
            <consortium name="WormBaseParasite"/>
        </authorList>
    </citation>
    <scope>IDENTIFICATION</scope>
</reference>
<dbReference type="PANTHER" id="PTHR12299:SF17">
    <property type="entry name" value="AT19571P-RELATED"/>
    <property type="match status" value="1"/>
</dbReference>
<evidence type="ECO:0000313" key="2">
    <source>
        <dbReference type="Proteomes" id="UP000095281"/>
    </source>
</evidence>
<protein>
    <submittedName>
        <fullName evidence="3">HABP4_PAI-RBP1 domain-containing protein</fullName>
    </submittedName>
</protein>
<dbReference type="AlphaFoldDB" id="A0A1I8BJE5"/>
<feature type="compositionally biased region" description="Low complexity" evidence="1">
    <location>
        <begin position="351"/>
        <end position="362"/>
    </location>
</feature>
<sequence length="409" mass="45074">MEYGVQTHNKFAFLDEDVSDPVETLTKADEEKKKAAVVPLKKISKPLVSAKTLVTKEVPKPVIEKKGGVDLPQKQTVRFGPGERGGGVNNRESSGDQVTKWSENRPQQRRPSNSQKDGADGFTEKRLINVRSPRNEGLQRREVGGGPDGDRPPRRGDLQRGSGGGGRDGNDGGFRHRNFRQGGQRRPRADESKEENKEQKNAFEITEDKPCGDPFAPNEKSDGFHKENAENVEIPVPKDEKKDNDVTPEEQQIPRGKTYEEWKAELNQKSGGVVQFKTRQAGEGVDEKIYQKLVPLKMDKKPEEGGKKQEDDEIAQHKEKREKTLSIDVAFADKRSTFVRQDFGGNVSAYGSGDRQGQRSGPRGSGPRGGGGFRNNFGGAGSSRRPQGKSGQDGFMLESDQFPALGAAH</sequence>
<evidence type="ECO:0000313" key="3">
    <source>
        <dbReference type="WBParaSite" id="MhA1_Contig253.frz3.gene39"/>
    </source>
</evidence>
<accession>A0A1I8BJE5</accession>
<dbReference type="OMA" id="EEMNGFQ"/>
<feature type="region of interest" description="Disordered" evidence="1">
    <location>
        <begin position="296"/>
        <end position="325"/>
    </location>
</feature>
<keyword evidence="2" id="KW-1185">Reference proteome</keyword>
<feature type="compositionally biased region" description="Gly residues" evidence="1">
    <location>
        <begin position="363"/>
        <end position="381"/>
    </location>
</feature>
<evidence type="ECO:0000256" key="1">
    <source>
        <dbReference type="SAM" id="MobiDB-lite"/>
    </source>
</evidence>
<feature type="compositionally biased region" description="Basic and acidic residues" evidence="1">
    <location>
        <begin position="117"/>
        <end position="158"/>
    </location>
</feature>
<name>A0A1I8BJE5_MELHA</name>
<dbReference type="GO" id="GO:0005737">
    <property type="term" value="C:cytoplasm"/>
    <property type="evidence" value="ECO:0007669"/>
    <property type="project" value="TreeGrafter"/>
</dbReference>
<feature type="compositionally biased region" description="Basic and acidic residues" evidence="1">
    <location>
        <begin position="187"/>
        <end position="211"/>
    </location>
</feature>
<feature type="compositionally biased region" description="Basic and acidic residues" evidence="1">
    <location>
        <begin position="297"/>
        <end position="325"/>
    </location>
</feature>